<dbReference type="Gene3D" id="2.70.150.10">
    <property type="entry name" value="Calcium-transporting ATPase, cytoplasmic transduction domain A"/>
    <property type="match status" value="1"/>
</dbReference>
<dbReference type="GO" id="GO:0016887">
    <property type="term" value="F:ATP hydrolysis activity"/>
    <property type="evidence" value="ECO:0007669"/>
    <property type="project" value="InterPro"/>
</dbReference>
<dbReference type="GO" id="GO:0005524">
    <property type="term" value="F:ATP binding"/>
    <property type="evidence" value="ECO:0007669"/>
    <property type="project" value="UniProtKB-UniRule"/>
</dbReference>
<dbReference type="InterPro" id="IPR023299">
    <property type="entry name" value="ATPase_P-typ_cyto_dom_N"/>
</dbReference>
<dbReference type="SUPFAM" id="SSF81665">
    <property type="entry name" value="Calcium ATPase, transmembrane domain M"/>
    <property type="match status" value="1"/>
</dbReference>
<comment type="similarity">
    <text evidence="2 14">Belongs to the cation transport ATPase (P-type) (TC 3.A.3) family. Type IB subfamily.</text>
</comment>
<keyword evidence="7 14" id="KW-0547">Nucleotide-binding</keyword>
<keyword evidence="5 14" id="KW-0812">Transmembrane</keyword>
<dbReference type="Proteomes" id="UP000283433">
    <property type="component" value="Unassembled WGS sequence"/>
</dbReference>
<keyword evidence="3" id="KW-0813">Transport</keyword>
<dbReference type="PANTHER" id="PTHR43079:SF1">
    <property type="entry name" value="CADMIUM_ZINC-TRANSPORTING ATPASE HMA1, CHLOROPLASTIC-RELATED"/>
    <property type="match status" value="1"/>
</dbReference>
<accession>A0A419S4R5</accession>
<evidence type="ECO:0000256" key="6">
    <source>
        <dbReference type="ARBA" id="ARBA00022723"/>
    </source>
</evidence>
<evidence type="ECO:0000256" key="11">
    <source>
        <dbReference type="ARBA" id="ARBA00022989"/>
    </source>
</evidence>
<feature type="domain" description="P-type ATPase A" evidence="15">
    <location>
        <begin position="132"/>
        <end position="232"/>
    </location>
</feature>
<dbReference type="InterPro" id="IPR036412">
    <property type="entry name" value="HAD-like_sf"/>
</dbReference>
<protein>
    <submittedName>
        <fullName evidence="16">Cadmium-translocating P-type ATPase</fullName>
    </submittedName>
</protein>
<comment type="subcellular location">
    <subcellularLocation>
        <location evidence="1">Cell membrane</location>
        <topology evidence="1">Multi-pass membrane protein</topology>
    </subcellularLocation>
</comment>
<feature type="transmembrane region" description="Helical" evidence="14">
    <location>
        <begin position="591"/>
        <end position="611"/>
    </location>
</feature>
<evidence type="ECO:0000256" key="5">
    <source>
        <dbReference type="ARBA" id="ARBA00022692"/>
    </source>
</evidence>
<evidence type="ECO:0000256" key="9">
    <source>
        <dbReference type="ARBA" id="ARBA00022842"/>
    </source>
</evidence>
<dbReference type="Pfam" id="PF00122">
    <property type="entry name" value="E1-E2_ATPase"/>
    <property type="match status" value="1"/>
</dbReference>
<keyword evidence="6 14" id="KW-0479">Metal-binding</keyword>
<dbReference type="InterPro" id="IPR027256">
    <property type="entry name" value="P-typ_ATPase_IB"/>
</dbReference>
<feature type="transmembrane region" description="Helical" evidence="14">
    <location>
        <begin position="22"/>
        <end position="40"/>
    </location>
</feature>
<dbReference type="InterPro" id="IPR023214">
    <property type="entry name" value="HAD_sf"/>
</dbReference>
<evidence type="ECO:0000256" key="13">
    <source>
        <dbReference type="ARBA" id="ARBA00023136"/>
    </source>
</evidence>
<evidence type="ECO:0000313" key="17">
    <source>
        <dbReference type="Proteomes" id="UP000283433"/>
    </source>
</evidence>
<dbReference type="CDD" id="cd07551">
    <property type="entry name" value="P-type_ATPase_HM_ZosA_PfeT-like"/>
    <property type="match status" value="1"/>
</dbReference>
<dbReference type="PRINTS" id="PR00119">
    <property type="entry name" value="CATATPASE"/>
</dbReference>
<sequence>MAELTISKSENGGLSFGSWEKHGAAIVTSLCLVFIVLAWMAGKNEMAGLEIALYILAYIVGGYQKAREGLETLIKEKDLDVDLLMVVAAIGAASIGYWMDGAILIFIFSLSGTLEGYTMEKTNKDIQSIMKLRPEEAVLLENGEERKIKVEDLKKGNVILVRPGDRIAADGIIIEGYSAVNQASITGEAIPVDKSKGDEVFSGTINGQGALEIEVTKPTEETMLAKIIHLVQEAKNEKPPSQLFVERFEGIYAKVVVVVAILLMVLPPFLINWTWDETIYRAMIFLVVASPCALVSSIMPAILSGISNAARKGVLFKGGIHLENVGGVKVVAFDKTGTLTSGKPKVVDIIPFTNFSEIELLRVTASIETLSEHPLAKAIVQMANEKNISLSKPKELQAVHGLGVHGTLNGTMYKIGKLDMLEDIAISDEHLQIADRLEAQGKTIVFVSTDERAIGLLSIEDTIRPQSKKVIDELKAKGIKVALLTGDTETTGNAIGKQAGIDEVYAELLPEQKVEAIKKLERKYGKVAMIGDGVNDAPALATASVGIAMGSAGTDVAMETADIILMADNIENIPFAISLGRRTSRVIKQNIAFAIAVALTLVTLNFIGGIINLPEGVVGHEGSTVLVILSGLRLLK</sequence>
<dbReference type="InterPro" id="IPR001757">
    <property type="entry name" value="P_typ_ATPase"/>
</dbReference>
<dbReference type="PRINTS" id="PR00941">
    <property type="entry name" value="CDATPASE"/>
</dbReference>
<dbReference type="FunFam" id="3.40.50.1000:FF:000020">
    <property type="entry name" value="Probable cation-transporting P-type ATPase"/>
    <property type="match status" value="1"/>
</dbReference>
<keyword evidence="17" id="KW-1185">Reference proteome</keyword>
<comment type="caution">
    <text evidence="16">The sequence shown here is derived from an EMBL/GenBank/DDBJ whole genome shotgun (WGS) entry which is preliminary data.</text>
</comment>
<dbReference type="GO" id="GO:0046872">
    <property type="term" value="F:metal ion binding"/>
    <property type="evidence" value="ECO:0007669"/>
    <property type="project" value="UniProtKB-KW"/>
</dbReference>
<keyword evidence="12" id="KW-0406">Ion transport</keyword>
<dbReference type="GO" id="GO:0005886">
    <property type="term" value="C:plasma membrane"/>
    <property type="evidence" value="ECO:0007669"/>
    <property type="project" value="UniProtKB-SubCell"/>
</dbReference>
<evidence type="ECO:0000256" key="12">
    <source>
        <dbReference type="ARBA" id="ARBA00023065"/>
    </source>
</evidence>
<proteinExistence type="inferred from homology"/>
<dbReference type="InterPro" id="IPR051949">
    <property type="entry name" value="Cation_Transport_ATPase"/>
</dbReference>
<evidence type="ECO:0000256" key="2">
    <source>
        <dbReference type="ARBA" id="ARBA00006024"/>
    </source>
</evidence>
<evidence type="ECO:0000256" key="7">
    <source>
        <dbReference type="ARBA" id="ARBA00022741"/>
    </source>
</evidence>
<feature type="transmembrane region" description="Helical" evidence="14">
    <location>
        <begin position="251"/>
        <end position="273"/>
    </location>
</feature>
<keyword evidence="9" id="KW-0460">Magnesium</keyword>
<evidence type="ECO:0000313" key="16">
    <source>
        <dbReference type="EMBL" id="RKD15119.1"/>
    </source>
</evidence>
<dbReference type="InterPro" id="IPR023298">
    <property type="entry name" value="ATPase_P-typ_TM_dom_sf"/>
</dbReference>
<dbReference type="FunFam" id="2.70.150.10:FF:000002">
    <property type="entry name" value="Copper-transporting ATPase 1, putative"/>
    <property type="match status" value="1"/>
</dbReference>
<dbReference type="InterPro" id="IPR018303">
    <property type="entry name" value="ATPase_P-typ_P_site"/>
</dbReference>
<evidence type="ECO:0000256" key="8">
    <source>
        <dbReference type="ARBA" id="ARBA00022840"/>
    </source>
</evidence>
<dbReference type="NCBIfam" id="TIGR01512">
    <property type="entry name" value="ATPase-IB2_Cd"/>
    <property type="match status" value="1"/>
</dbReference>
<dbReference type="PANTHER" id="PTHR43079">
    <property type="entry name" value="PROBABLE CADMIUM/ZINC-TRANSPORTING ATPASE HMA1"/>
    <property type="match status" value="1"/>
</dbReference>
<dbReference type="AlphaFoldDB" id="A0A419S4R5"/>
<dbReference type="PROSITE" id="PS00154">
    <property type="entry name" value="ATPASE_E1_E2"/>
    <property type="match status" value="1"/>
</dbReference>
<dbReference type="SFLD" id="SFLDS00003">
    <property type="entry name" value="Haloacid_Dehalogenase"/>
    <property type="match status" value="1"/>
</dbReference>
<reference evidence="16 17" key="1">
    <citation type="submission" date="2016-07" db="EMBL/GenBank/DDBJ databases">
        <title>Genome of Pelobium manganitolerans.</title>
        <authorList>
            <person name="Wu S."/>
            <person name="Wang G."/>
        </authorList>
    </citation>
    <scope>NUCLEOTIDE SEQUENCE [LARGE SCALE GENOMIC DNA]</scope>
    <source>
        <strain evidence="16 17">YS-25</strain>
    </source>
</reference>
<dbReference type="SUPFAM" id="SSF56784">
    <property type="entry name" value="HAD-like"/>
    <property type="match status" value="1"/>
</dbReference>
<dbReference type="RefSeq" id="WP_120181985.1">
    <property type="nucleotide sequence ID" value="NZ_MBTA01000025.1"/>
</dbReference>
<keyword evidence="13 14" id="KW-0472">Membrane</keyword>
<keyword evidence="4 14" id="KW-1003">Cell membrane</keyword>
<evidence type="ECO:0000256" key="3">
    <source>
        <dbReference type="ARBA" id="ARBA00022448"/>
    </source>
</evidence>
<evidence type="ECO:0000259" key="15">
    <source>
        <dbReference type="Pfam" id="PF00122"/>
    </source>
</evidence>
<feature type="transmembrane region" description="Helical" evidence="14">
    <location>
        <begin position="83"/>
        <end position="110"/>
    </location>
</feature>
<keyword evidence="8 14" id="KW-0067">ATP-binding</keyword>
<dbReference type="SFLD" id="SFLDG00002">
    <property type="entry name" value="C1.7:_P-type_atpase_like"/>
    <property type="match status" value="1"/>
</dbReference>
<dbReference type="InterPro" id="IPR059000">
    <property type="entry name" value="ATPase_P-type_domA"/>
</dbReference>
<gene>
    <name evidence="16" type="ORF">BCY91_06235</name>
</gene>
<evidence type="ECO:0000256" key="14">
    <source>
        <dbReference type="RuleBase" id="RU362081"/>
    </source>
</evidence>
<dbReference type="InterPro" id="IPR044492">
    <property type="entry name" value="P_typ_ATPase_HD_dom"/>
</dbReference>
<organism evidence="16 17">
    <name type="scientific">Pelobium manganitolerans</name>
    <dbReference type="NCBI Taxonomy" id="1842495"/>
    <lineage>
        <taxon>Bacteria</taxon>
        <taxon>Pseudomonadati</taxon>
        <taxon>Bacteroidota</taxon>
        <taxon>Sphingobacteriia</taxon>
        <taxon>Sphingobacteriales</taxon>
        <taxon>Sphingobacteriaceae</taxon>
        <taxon>Pelobium</taxon>
    </lineage>
</organism>
<dbReference type="NCBIfam" id="TIGR01494">
    <property type="entry name" value="ATPase_P-type"/>
    <property type="match status" value="1"/>
</dbReference>
<dbReference type="OrthoDB" id="9770315at2"/>
<feature type="transmembrane region" description="Helical" evidence="14">
    <location>
        <begin position="47"/>
        <end position="63"/>
    </location>
</feature>
<dbReference type="Gene3D" id="3.40.50.1000">
    <property type="entry name" value="HAD superfamily/HAD-like"/>
    <property type="match status" value="1"/>
</dbReference>
<dbReference type="GO" id="GO:0030001">
    <property type="term" value="P:metal ion transport"/>
    <property type="evidence" value="ECO:0007669"/>
    <property type="project" value="UniProtKB-ARBA"/>
</dbReference>
<dbReference type="SFLD" id="SFLDF00027">
    <property type="entry name" value="p-type_atpase"/>
    <property type="match status" value="1"/>
</dbReference>
<keyword evidence="10" id="KW-1278">Translocase</keyword>
<evidence type="ECO:0000256" key="10">
    <source>
        <dbReference type="ARBA" id="ARBA00022967"/>
    </source>
</evidence>
<dbReference type="GO" id="GO:0019829">
    <property type="term" value="F:ATPase-coupled monoatomic cation transmembrane transporter activity"/>
    <property type="evidence" value="ECO:0007669"/>
    <property type="project" value="InterPro"/>
</dbReference>
<feature type="transmembrane region" description="Helical" evidence="14">
    <location>
        <begin position="279"/>
        <end position="303"/>
    </location>
</feature>
<dbReference type="Pfam" id="PF00702">
    <property type="entry name" value="Hydrolase"/>
    <property type="match status" value="1"/>
</dbReference>
<evidence type="ECO:0000256" key="1">
    <source>
        <dbReference type="ARBA" id="ARBA00004651"/>
    </source>
</evidence>
<dbReference type="PROSITE" id="PS01229">
    <property type="entry name" value="COF_2"/>
    <property type="match status" value="1"/>
</dbReference>
<keyword evidence="11 14" id="KW-1133">Transmembrane helix</keyword>
<evidence type="ECO:0000256" key="4">
    <source>
        <dbReference type="ARBA" id="ARBA00022475"/>
    </source>
</evidence>
<dbReference type="SUPFAM" id="SSF81653">
    <property type="entry name" value="Calcium ATPase, transduction domain A"/>
    <property type="match status" value="1"/>
</dbReference>
<dbReference type="Gene3D" id="3.40.1110.10">
    <property type="entry name" value="Calcium-transporting ATPase, cytoplasmic domain N"/>
    <property type="match status" value="1"/>
</dbReference>
<name>A0A419S4R5_9SPHI</name>
<dbReference type="NCBIfam" id="TIGR01525">
    <property type="entry name" value="ATPase-IB_hvy"/>
    <property type="match status" value="1"/>
</dbReference>
<dbReference type="EMBL" id="MBTA01000025">
    <property type="protein sequence ID" value="RKD15119.1"/>
    <property type="molecule type" value="Genomic_DNA"/>
</dbReference>
<dbReference type="InterPro" id="IPR008250">
    <property type="entry name" value="ATPase_P-typ_transduc_dom_A_sf"/>
</dbReference>